<dbReference type="Pfam" id="PF13575">
    <property type="entry name" value="DUF4135"/>
    <property type="match status" value="1"/>
</dbReference>
<organism evidence="4 5">
    <name type="scientific">Paenibacillus thiaminolyticus</name>
    <name type="common">Bacillus thiaminolyticus</name>
    <dbReference type="NCBI Taxonomy" id="49283"/>
    <lineage>
        <taxon>Bacteria</taxon>
        <taxon>Bacillati</taxon>
        <taxon>Bacillota</taxon>
        <taxon>Bacilli</taxon>
        <taxon>Bacillales</taxon>
        <taxon>Paenibacillaceae</taxon>
        <taxon>Paenibacillus</taxon>
    </lineage>
</organism>
<dbReference type="AlphaFoldDB" id="A0AAP9DUL3"/>
<dbReference type="GO" id="GO:0031179">
    <property type="term" value="P:peptide modification"/>
    <property type="evidence" value="ECO:0007669"/>
    <property type="project" value="InterPro"/>
</dbReference>
<dbReference type="Proteomes" id="UP001209276">
    <property type="component" value="Unassembled WGS sequence"/>
</dbReference>
<evidence type="ECO:0000313" key="3">
    <source>
        <dbReference type="EMBL" id="MCY9609195.1"/>
    </source>
</evidence>
<feature type="binding site" evidence="1">
    <location>
        <position position="889"/>
    </location>
    <ligand>
        <name>Zn(2+)</name>
        <dbReference type="ChEBI" id="CHEBI:29105"/>
    </ligand>
</feature>
<dbReference type="InterPro" id="IPR017146">
    <property type="entry name" value="Lanti_2_LanM"/>
</dbReference>
<dbReference type="InterPro" id="IPR007822">
    <property type="entry name" value="LANC-like"/>
</dbReference>
<reference evidence="3 6" key="2">
    <citation type="submission" date="2022-05" db="EMBL/GenBank/DDBJ databases">
        <title>Genome Sequencing of Bee-Associated Microbes.</title>
        <authorList>
            <person name="Dunlap C."/>
        </authorList>
    </citation>
    <scope>NUCLEOTIDE SEQUENCE [LARGE SCALE GENOMIC DNA]</scope>
    <source>
        <strain evidence="3 6">NRRL B-14613</strain>
    </source>
</reference>
<evidence type="ECO:0000313" key="5">
    <source>
        <dbReference type="Proteomes" id="UP000315377"/>
    </source>
</evidence>
<keyword evidence="1" id="KW-0862">Zinc</keyword>
<reference evidence="4 5" key="1">
    <citation type="submission" date="2019-07" db="EMBL/GenBank/DDBJ databases">
        <title>Paenibacillus thiaminolyticus NRRL B-4156.</title>
        <authorList>
            <person name="Hehnly C."/>
            <person name="Zhang L."/>
        </authorList>
    </citation>
    <scope>NUCLEOTIDE SEQUENCE [LARGE SCALE GENOMIC DNA]</scope>
    <source>
        <strain evidence="4 5">NRRL B-4156</strain>
    </source>
</reference>
<dbReference type="SMART" id="SM01260">
    <property type="entry name" value="LANC_like"/>
    <property type="match status" value="1"/>
</dbReference>
<evidence type="ECO:0000313" key="6">
    <source>
        <dbReference type="Proteomes" id="UP001209276"/>
    </source>
</evidence>
<dbReference type="InterPro" id="IPR025410">
    <property type="entry name" value="Lant_dehyd"/>
</dbReference>
<feature type="domain" description="Lantibiotic biosynthesis protein dehydration" evidence="2">
    <location>
        <begin position="201"/>
        <end position="573"/>
    </location>
</feature>
<gene>
    <name evidence="4" type="primary">lanM</name>
    <name evidence="4" type="ORF">FLT43_14410</name>
    <name evidence="3" type="ORF">M5W83_18785</name>
</gene>
<dbReference type="NCBIfam" id="TIGR03897">
    <property type="entry name" value="lanti_2_LanM"/>
    <property type="match status" value="1"/>
</dbReference>
<evidence type="ECO:0000259" key="2">
    <source>
        <dbReference type="Pfam" id="PF13575"/>
    </source>
</evidence>
<protein>
    <submittedName>
        <fullName evidence="3">Type 2 lanthipeptide synthetase LanM family protein</fullName>
    </submittedName>
    <submittedName>
        <fullName evidence="4">Type 2 lantipeptide synthetase LanM</fullName>
    </submittedName>
</protein>
<evidence type="ECO:0000313" key="4">
    <source>
        <dbReference type="EMBL" id="QDM44516.1"/>
    </source>
</evidence>
<dbReference type="EMBL" id="JAMDMM010000036">
    <property type="protein sequence ID" value="MCY9609195.1"/>
    <property type="molecule type" value="Genomic_DNA"/>
</dbReference>
<dbReference type="InterPro" id="IPR012341">
    <property type="entry name" value="6hp_glycosidase-like_sf"/>
</dbReference>
<dbReference type="RefSeq" id="WP_087440186.1">
    <property type="nucleotide sequence ID" value="NZ_CABMNB010000003.1"/>
</dbReference>
<name>A0AAP9DUL3_PANTH</name>
<dbReference type="CDD" id="cd04792">
    <property type="entry name" value="LanM-like"/>
    <property type="match status" value="1"/>
</dbReference>
<feature type="binding site" evidence="1">
    <location>
        <position position="934"/>
    </location>
    <ligand>
        <name>Zn(2+)</name>
        <dbReference type="ChEBI" id="CHEBI:29105"/>
    </ligand>
</feature>
<dbReference type="Proteomes" id="UP000315377">
    <property type="component" value="Chromosome"/>
</dbReference>
<dbReference type="GO" id="GO:0046872">
    <property type="term" value="F:metal ion binding"/>
    <property type="evidence" value="ECO:0007669"/>
    <property type="project" value="UniProtKB-KW"/>
</dbReference>
<dbReference type="PIRSF" id="PIRSF037228">
    <property type="entry name" value="Lant_mod_RumM"/>
    <property type="match status" value="1"/>
</dbReference>
<dbReference type="PRINTS" id="PR01950">
    <property type="entry name" value="LANCSUPER"/>
</dbReference>
<keyword evidence="6" id="KW-1185">Reference proteome</keyword>
<accession>A0AAP9DUL3</accession>
<proteinExistence type="predicted"/>
<dbReference type="Gene3D" id="1.50.10.10">
    <property type="match status" value="1"/>
</dbReference>
<dbReference type="Pfam" id="PF05147">
    <property type="entry name" value="LANC_like"/>
    <property type="match status" value="1"/>
</dbReference>
<evidence type="ECO:0000256" key="1">
    <source>
        <dbReference type="PIRSR" id="PIRSR607822-1"/>
    </source>
</evidence>
<keyword evidence="1" id="KW-0479">Metal-binding</keyword>
<feature type="binding site" evidence="1">
    <location>
        <position position="935"/>
    </location>
    <ligand>
        <name>Zn(2+)</name>
        <dbReference type="ChEBI" id="CHEBI:29105"/>
    </ligand>
</feature>
<dbReference type="GO" id="GO:0005975">
    <property type="term" value="P:carbohydrate metabolic process"/>
    <property type="evidence" value="ECO:0007669"/>
    <property type="project" value="InterPro"/>
</dbReference>
<dbReference type="GeneID" id="76997154"/>
<dbReference type="SUPFAM" id="SSF158745">
    <property type="entry name" value="LanC-like"/>
    <property type="match status" value="1"/>
</dbReference>
<sequence>MLNNIFKSLTIAERYELLAPLNLKEAPQSINHWRSDMSIISDKTFEHMLYINLYNQDTFSHAVQYAPEAENIEKYRNKAMQSQWFIVYRQAMALMEDSSFHEDRKNDLHDSLRPFMRYSRKIIHDFLVTHEHIHLEIEVVNQILIQLEQTLMDMAHKSLVLELNLCRENGRLEGDTSEERFLSFVRKFDEKNFVDEFYNKYIVLTRLLSTATMFFTRNIQTLLSRIFENQQELTTTFDITDFTIQSITLGEGDTHQQGNTVSVITFADNNKIVYKPKRLQINLAFNHLLDWLNAHSILQLRGVTTLVYDEYAYEEFIAYKPCNNLEEVGAYYQRFGQLMAVIQLLNGTDIHMENLISHGEYPVIIDLETLIQQPMPIERQSLHYIKEITDTLFHHVTRTLFLPTNGVKIEDPLKIDLSALNGRKKKFQFKVLQPVNQGTDQLKYDYQDFELEGANNLPFIENDDLIIDYKLYRTHIIQGFRDVCEVFLQNKEELIQDGSVLYHFNGIYTRCLFRDTSQYANIMMHMQHPEMLMDMLDREKAIENMWAFPSTDKHLIQAEAADMMHNDIPVFFSRTDRPSIINSNNEEISDFYTISSFEYFIKSINNLSETEINKQISIINLHFGDFSEYRKQENESLTQSINLIKDLPYMTTDFVQEAELIAEEIMRRAFTGEMTSWIIPYSSEPDVWSLIPIREDFYNGVGGIYLLFHFLYQKTQNEKYVHFANDILEHYPVEQAINFELGLSGYPGLLYAFSLIDDYGTNKLKITKMINKYCEGFEKLADKEIEEKLQFDYVNGFSSLINALLRFYHRRKDSKFIQLAMKLANHLTAKLAHLDQLDTGFAHGVTGYALTLFRMGEVTQLQQYTNQAKALMKYANEHIDETYKAMSWCHGFIGEGIARMEMEPWLGELDDAIIQAAILDKTKNSQLLANDCMCHGNMGITELFLTHYKLTKDTDSIELARTIASHVVNLKQQYNRKYKLMDITEYPDITLFTGLSGIAYQLLRVTDPKGVPSILS</sequence>
<dbReference type="EMBL" id="CP041405">
    <property type="protein sequence ID" value="QDM44516.1"/>
    <property type="molecule type" value="Genomic_DNA"/>
</dbReference>